<dbReference type="Proteomes" id="UP000475582">
    <property type="component" value="Unassembled WGS sequence"/>
</dbReference>
<reference evidence="2 3" key="1">
    <citation type="submission" date="2019-11" db="EMBL/GenBank/DDBJ databases">
        <title>Type strains purchased from KCTC, JCM and DSMZ.</title>
        <authorList>
            <person name="Lu H."/>
        </authorList>
    </citation>
    <scope>NUCLEOTIDE SEQUENCE [LARGE SCALE GENOMIC DNA]</scope>
    <source>
        <strain evidence="2 3">KCTC 22382</strain>
    </source>
</reference>
<dbReference type="SUPFAM" id="SSF53850">
    <property type="entry name" value="Periplasmic binding protein-like II"/>
    <property type="match status" value="1"/>
</dbReference>
<evidence type="ECO:0008006" key="4">
    <source>
        <dbReference type="Google" id="ProtNLM"/>
    </source>
</evidence>
<proteinExistence type="predicted"/>
<evidence type="ECO:0000313" key="2">
    <source>
        <dbReference type="EMBL" id="MTV37277.1"/>
    </source>
</evidence>
<accession>A0A6L6PFE3</accession>
<sequence>MLLAVVCLLAGSCAMATTRVVYPLTTLEEVDSRYDYDWAVLRVALQKTEPRYGPFELHQSTHPMSSQRVAQELLMPGGRINVFARATSPELERLYLPVRLPIDRGLLGYRMFLIRDTDLPRFAAVRTLNDLRKLSVGQGKDWIDVPILRKAGFKVVEGTSYPGLFAMLTAGRFDFFSRGIDEAQREFKERAAAFPHMVVEPTLLLQYPLPLYFFTRRDDEGKLLARRIADGMEMMIKDGSLNALFQQYKGESIKTGGLAHRRVLQLPNPHLTPETPLSRGDLWFNPLTGK</sequence>
<name>A0A6L6PFE3_9BURK</name>
<keyword evidence="3" id="KW-1185">Reference proteome</keyword>
<dbReference type="EMBL" id="WNKY01000004">
    <property type="protein sequence ID" value="MTV37277.1"/>
    <property type="molecule type" value="Genomic_DNA"/>
</dbReference>
<dbReference type="AlphaFoldDB" id="A0A6L6PFE3"/>
<keyword evidence="1" id="KW-0732">Signal</keyword>
<dbReference type="OrthoDB" id="547680at2"/>
<feature type="chain" id="PRO_5027035930" description="Transporter substrate-binding domain-containing protein" evidence="1">
    <location>
        <begin position="17"/>
        <end position="290"/>
    </location>
</feature>
<dbReference type="RefSeq" id="WP_155462660.1">
    <property type="nucleotide sequence ID" value="NZ_WNKY01000004.1"/>
</dbReference>
<organism evidence="2 3">
    <name type="scientific">Duganella radicis</name>
    <dbReference type="NCBI Taxonomy" id="551988"/>
    <lineage>
        <taxon>Bacteria</taxon>
        <taxon>Pseudomonadati</taxon>
        <taxon>Pseudomonadota</taxon>
        <taxon>Betaproteobacteria</taxon>
        <taxon>Burkholderiales</taxon>
        <taxon>Oxalobacteraceae</taxon>
        <taxon>Telluria group</taxon>
        <taxon>Duganella</taxon>
    </lineage>
</organism>
<feature type="signal peptide" evidence="1">
    <location>
        <begin position="1"/>
        <end position="16"/>
    </location>
</feature>
<evidence type="ECO:0000256" key="1">
    <source>
        <dbReference type="SAM" id="SignalP"/>
    </source>
</evidence>
<comment type="caution">
    <text evidence="2">The sequence shown here is derived from an EMBL/GenBank/DDBJ whole genome shotgun (WGS) entry which is preliminary data.</text>
</comment>
<protein>
    <recommendedName>
        <fullName evidence="4">Transporter substrate-binding domain-containing protein</fullName>
    </recommendedName>
</protein>
<evidence type="ECO:0000313" key="3">
    <source>
        <dbReference type="Proteomes" id="UP000475582"/>
    </source>
</evidence>
<gene>
    <name evidence="2" type="ORF">GM676_06740</name>
</gene>